<accession>A0A6N2VQ51</accession>
<dbReference type="EMBL" id="CACRSZ010000054">
    <property type="protein sequence ID" value="VYT30932.1"/>
    <property type="molecule type" value="Genomic_DNA"/>
</dbReference>
<gene>
    <name evidence="4" type="ORF">BFLFYP10_02312</name>
    <name evidence="1" type="ORF">ERS852461_03202</name>
    <name evidence="2" type="ORF">NXW97_21585</name>
    <name evidence="3" type="ORF">NXY30_25380</name>
</gene>
<reference evidence="2" key="3">
    <citation type="submission" date="2022-08" db="EMBL/GenBank/DDBJ databases">
        <title>Genome Sequencing of Bacteroides fragilis Group Isolates with Nanopore Technology.</title>
        <authorList>
            <person name="Tisza M.J."/>
            <person name="Smith D."/>
            <person name="Dekker J.P."/>
        </authorList>
    </citation>
    <scope>NUCLEOTIDE SEQUENCE</scope>
    <source>
        <strain evidence="2">BFG-351</strain>
        <strain evidence="3">BFG-527</strain>
    </source>
</reference>
<dbReference type="Proteomes" id="UP001060104">
    <property type="component" value="Chromosome"/>
</dbReference>
<dbReference type="Proteomes" id="UP000095606">
    <property type="component" value="Unassembled WGS sequence"/>
</dbReference>
<evidence type="ECO:0008006" key="7">
    <source>
        <dbReference type="Google" id="ProtNLM"/>
    </source>
</evidence>
<sequence length="49" mass="5641">MENKIVHPKLGEFIEEVLKVAHVNLSKMCHEIHMGPATYQKVKKGKKKI</sequence>
<evidence type="ECO:0000313" key="4">
    <source>
        <dbReference type="EMBL" id="VYT30932.1"/>
    </source>
</evidence>
<dbReference type="EMBL" id="CZAE01000016">
    <property type="protein sequence ID" value="CUP71126.1"/>
    <property type="molecule type" value="Genomic_DNA"/>
</dbReference>
<evidence type="ECO:0000313" key="3">
    <source>
        <dbReference type="EMBL" id="UVQ74256.1"/>
    </source>
</evidence>
<dbReference type="EMBL" id="CP103141">
    <property type="protein sequence ID" value="UVQ74256.1"/>
    <property type="molecule type" value="Genomic_DNA"/>
</dbReference>
<dbReference type="Proteomes" id="UP001204548">
    <property type="component" value="Unassembled WGS sequence"/>
</dbReference>
<proteinExistence type="predicted"/>
<dbReference type="AlphaFoldDB" id="A0A174QH48"/>
<evidence type="ECO:0000313" key="5">
    <source>
        <dbReference type="Proteomes" id="UP000095606"/>
    </source>
</evidence>
<evidence type="ECO:0000313" key="2">
    <source>
        <dbReference type="EMBL" id="MCS2794551.1"/>
    </source>
</evidence>
<evidence type="ECO:0000313" key="6">
    <source>
        <dbReference type="Proteomes" id="UP001060104"/>
    </source>
</evidence>
<reference evidence="1 5" key="1">
    <citation type="submission" date="2015-09" db="EMBL/GenBank/DDBJ databases">
        <authorList>
            <consortium name="Pathogen Informatics"/>
        </authorList>
    </citation>
    <scope>NUCLEOTIDE SEQUENCE [LARGE SCALE GENOMIC DNA]</scope>
    <source>
        <strain evidence="1 5">2789STDY5834846</strain>
    </source>
</reference>
<keyword evidence="6" id="KW-1185">Reference proteome</keyword>
<name>A0A174QH48_9BACE</name>
<organism evidence="1 5">
    <name type="scientific">Bacteroides faecis</name>
    <dbReference type="NCBI Taxonomy" id="674529"/>
    <lineage>
        <taxon>Bacteria</taxon>
        <taxon>Pseudomonadati</taxon>
        <taxon>Bacteroidota</taxon>
        <taxon>Bacteroidia</taxon>
        <taxon>Bacteroidales</taxon>
        <taxon>Bacteroidaceae</taxon>
        <taxon>Bacteroides</taxon>
    </lineage>
</organism>
<protein>
    <recommendedName>
        <fullName evidence="7">XRE family transcriptional regulator</fullName>
    </recommendedName>
</protein>
<dbReference type="GeneID" id="69591490"/>
<dbReference type="EMBL" id="JANUTS010000001">
    <property type="protein sequence ID" value="MCS2794551.1"/>
    <property type="molecule type" value="Genomic_DNA"/>
</dbReference>
<accession>A0A174QH48</accession>
<reference evidence="4" key="2">
    <citation type="submission" date="2019-11" db="EMBL/GenBank/DDBJ databases">
        <authorList>
            <person name="Feng L."/>
        </authorList>
    </citation>
    <scope>NUCLEOTIDE SEQUENCE</scope>
    <source>
        <strain evidence="4">BfaecisLFYP10</strain>
    </source>
</reference>
<evidence type="ECO:0000313" key="1">
    <source>
        <dbReference type="EMBL" id="CUP71126.1"/>
    </source>
</evidence>
<dbReference type="RefSeq" id="WP_022300849.1">
    <property type="nucleotide sequence ID" value="NZ_CABMFH010000007.1"/>
</dbReference>